<sequence length="504" mass="58667">MKLNCTIVKDIYVLYEENELSEEVKGYVREHLCECEECRAIYESGKSLPDLVKEKLPEPSERLDEKMMMKLKLSRLRIALVFIIVIIGITAYNLYSQSRMYLTRDFQEYSDTINQYNFQIEDLKSHVKVQEPYNIYNHTAGEMLNKINGSYEQAERDFNILEKHAIKDDYSNQCFDLSMSTLVLTLNNRWENGRFSEKDEEVYKRLTSEMKNIAQISNEYGIKLNNKFFIMDTKKLKDSLDKLNTLAEVYTKYNKFLEEIKYLSDDQLKARISFVIGEQAKDISLTKLPDLIYSFRMLGMDEVSYLGEIDAVTGEVLAIRGGTPTLKGDLIEVDKAKKKIRDLTLRNLGEGFDVNVEYLGVNVNFQSNSDAKVYCFKLQPTFKGYNIFIQYNVMLDARSNTIYNYSTLILRGNIPIAGDRPLKADEKYNPEEALKNLAADDINKELFKYKDTYFIKSMFTGEYVLVHYYEEMVDTKKANPRKLYINTETGKEEWVAFADGTVTY</sequence>
<evidence type="ECO:0000256" key="1">
    <source>
        <dbReference type="SAM" id="Phobius"/>
    </source>
</evidence>
<keyword evidence="1" id="KW-0812">Transmembrane</keyword>
<keyword evidence="1" id="KW-0472">Membrane</keyword>
<feature type="transmembrane region" description="Helical" evidence="1">
    <location>
        <begin position="76"/>
        <end position="95"/>
    </location>
</feature>
<gene>
    <name evidence="2" type="ORF">ACJDUH_01860</name>
</gene>
<keyword evidence="3" id="KW-1185">Reference proteome</keyword>
<comment type="caution">
    <text evidence="2">The sequence shown here is derived from an EMBL/GenBank/DDBJ whole genome shotgun (WGS) entry which is preliminary data.</text>
</comment>
<evidence type="ECO:0000313" key="2">
    <source>
        <dbReference type="EMBL" id="MFL0266831.1"/>
    </source>
</evidence>
<name>A0ABW8TQN1_9CLOT</name>
<evidence type="ECO:0000313" key="3">
    <source>
        <dbReference type="Proteomes" id="UP001623661"/>
    </source>
</evidence>
<dbReference type="RefSeq" id="WP_406763452.1">
    <property type="nucleotide sequence ID" value="NZ_JBJHZY010000001.1"/>
</dbReference>
<keyword evidence="1" id="KW-1133">Transmembrane helix</keyword>
<accession>A0ABW8TQN1</accession>
<organism evidence="2 3">
    <name type="scientific">Candidatus Clostridium radicumherbarum</name>
    <dbReference type="NCBI Taxonomy" id="3381662"/>
    <lineage>
        <taxon>Bacteria</taxon>
        <taxon>Bacillati</taxon>
        <taxon>Bacillota</taxon>
        <taxon>Clostridia</taxon>
        <taxon>Eubacteriales</taxon>
        <taxon>Clostridiaceae</taxon>
        <taxon>Clostridium</taxon>
    </lineage>
</organism>
<proteinExistence type="predicted"/>
<dbReference type="Proteomes" id="UP001623661">
    <property type="component" value="Unassembled WGS sequence"/>
</dbReference>
<dbReference type="EMBL" id="JBJHZY010000001">
    <property type="protein sequence ID" value="MFL0266831.1"/>
    <property type="molecule type" value="Genomic_DNA"/>
</dbReference>
<reference evidence="2 3" key="1">
    <citation type="submission" date="2024-11" db="EMBL/GenBank/DDBJ databases">
        <authorList>
            <person name="Heng Y.C."/>
            <person name="Lim A.C.H."/>
            <person name="Lee J.K.Y."/>
            <person name="Kittelmann S."/>
        </authorList>
    </citation>
    <scope>NUCLEOTIDE SEQUENCE [LARGE SCALE GENOMIC DNA]</scope>
    <source>
        <strain evidence="2 3">WILCCON 0202</strain>
    </source>
</reference>
<protein>
    <submittedName>
        <fullName evidence="2">Zf-HC2 domain-containing protein</fullName>
    </submittedName>
</protein>